<dbReference type="PROSITE" id="PS51257">
    <property type="entry name" value="PROKAR_LIPOPROTEIN"/>
    <property type="match status" value="1"/>
</dbReference>
<dbReference type="STRING" id="28094.SAMN06295900_11011"/>
<feature type="chain" id="PRO_5011987574" description="DUF3313 domain-containing protein" evidence="1">
    <location>
        <begin position="27"/>
        <end position="223"/>
    </location>
</feature>
<evidence type="ECO:0008006" key="4">
    <source>
        <dbReference type="Google" id="ProtNLM"/>
    </source>
</evidence>
<dbReference type="Proteomes" id="UP000192911">
    <property type="component" value="Unassembled WGS sequence"/>
</dbReference>
<evidence type="ECO:0000313" key="3">
    <source>
        <dbReference type="Proteomes" id="UP000192911"/>
    </source>
</evidence>
<dbReference type="AlphaFoldDB" id="A0A1X7FNQ3"/>
<feature type="signal peptide" evidence="1">
    <location>
        <begin position="1"/>
        <end position="26"/>
    </location>
</feature>
<name>A0A1X7FNQ3_TRICW</name>
<protein>
    <recommendedName>
        <fullName evidence="4">DUF3313 domain-containing protein</fullName>
    </recommendedName>
</protein>
<organism evidence="2 3">
    <name type="scientific">Trinickia caryophylli</name>
    <name type="common">Paraburkholderia caryophylli</name>
    <dbReference type="NCBI Taxonomy" id="28094"/>
    <lineage>
        <taxon>Bacteria</taxon>
        <taxon>Pseudomonadati</taxon>
        <taxon>Pseudomonadota</taxon>
        <taxon>Betaproteobacteria</taxon>
        <taxon>Burkholderiales</taxon>
        <taxon>Burkholderiaceae</taxon>
        <taxon>Trinickia</taxon>
    </lineage>
</organism>
<sequence>MKGIVDVRPYAAMVAAAVAAGLTACASVQPVAYSGIASSSYLKADPRDKSGRSPYSYSTQADWRQYRQMMIEPVVVYRGSDNQFGNTSAEDREALAQYMQATFAKKLQTRFQIVDRPGPGTLRLKLTLTGAAKTTPVVGTLLHLDIAGNVYNGVQAMRGREGAMTGAVFYSVEIYDASTNKLLNAYVAKQYPNAMNIGASFGGLSASKTGIDKGADALLAQLQ</sequence>
<keyword evidence="3" id="KW-1185">Reference proteome</keyword>
<reference evidence="3" key="1">
    <citation type="submission" date="2017-04" db="EMBL/GenBank/DDBJ databases">
        <authorList>
            <person name="Varghese N."/>
            <person name="Submissions S."/>
        </authorList>
    </citation>
    <scope>NUCLEOTIDE SEQUENCE [LARGE SCALE GENOMIC DNA]</scope>
    <source>
        <strain evidence="3">Ballard 720</strain>
    </source>
</reference>
<evidence type="ECO:0000313" key="2">
    <source>
        <dbReference type="EMBL" id="SMF54973.1"/>
    </source>
</evidence>
<dbReference type="InterPro" id="IPR021747">
    <property type="entry name" value="DUF3313"/>
</dbReference>
<gene>
    <name evidence="2" type="ORF">SAMN06295900_11011</name>
</gene>
<accession>A0A1X7FNQ3</accession>
<proteinExistence type="predicted"/>
<dbReference type="Pfam" id="PF11769">
    <property type="entry name" value="DUF3313"/>
    <property type="match status" value="1"/>
</dbReference>
<dbReference type="EMBL" id="FXAH01000010">
    <property type="protein sequence ID" value="SMF54973.1"/>
    <property type="molecule type" value="Genomic_DNA"/>
</dbReference>
<evidence type="ECO:0000256" key="1">
    <source>
        <dbReference type="SAM" id="SignalP"/>
    </source>
</evidence>
<keyword evidence="1" id="KW-0732">Signal</keyword>